<dbReference type="EMBL" id="GGFJ01014959">
    <property type="protein sequence ID" value="MBW64100.1"/>
    <property type="molecule type" value="Transcribed_RNA"/>
</dbReference>
<proteinExistence type="predicted"/>
<evidence type="ECO:0000313" key="1">
    <source>
        <dbReference type="EMBL" id="MBW64100.1"/>
    </source>
</evidence>
<dbReference type="AlphaFoldDB" id="A0A2M4CFI6"/>
<reference evidence="1" key="1">
    <citation type="submission" date="2018-01" db="EMBL/GenBank/DDBJ databases">
        <title>An insight into the sialome of Amazonian anophelines.</title>
        <authorList>
            <person name="Ribeiro J.M."/>
            <person name="Scarpassa V."/>
            <person name="Calvo E."/>
        </authorList>
    </citation>
    <scope>NUCLEOTIDE SEQUENCE</scope>
    <source>
        <tissue evidence="1">Salivary glands</tissue>
    </source>
</reference>
<sequence>MKSIVCAFSWSALCRSARMSVSAAVSTDRLTQSASSHITFSLSSAYLSAAANRSSAILSRLGAFPV</sequence>
<name>A0A2M4CFI6_9DIPT</name>
<accession>A0A2M4CFI6</accession>
<organism evidence="1">
    <name type="scientific">Anopheles marajoara</name>
    <dbReference type="NCBI Taxonomy" id="58244"/>
    <lineage>
        <taxon>Eukaryota</taxon>
        <taxon>Metazoa</taxon>
        <taxon>Ecdysozoa</taxon>
        <taxon>Arthropoda</taxon>
        <taxon>Hexapoda</taxon>
        <taxon>Insecta</taxon>
        <taxon>Pterygota</taxon>
        <taxon>Neoptera</taxon>
        <taxon>Endopterygota</taxon>
        <taxon>Diptera</taxon>
        <taxon>Nematocera</taxon>
        <taxon>Culicoidea</taxon>
        <taxon>Culicidae</taxon>
        <taxon>Anophelinae</taxon>
        <taxon>Anopheles</taxon>
    </lineage>
</organism>
<protein>
    <submittedName>
        <fullName evidence="1">Putative secreted protein</fullName>
    </submittedName>
</protein>